<comment type="similarity">
    <text evidence="1 3">Belongs to the HMG-CoA reductase family.</text>
</comment>
<dbReference type="SUPFAM" id="SSF55035">
    <property type="entry name" value="NAD-binding domain of HMG-CoA reductase"/>
    <property type="match status" value="1"/>
</dbReference>
<dbReference type="InterPro" id="IPR004553">
    <property type="entry name" value="HMG_CoA_Rdtase_bac-typ"/>
</dbReference>
<dbReference type="InterPro" id="IPR009023">
    <property type="entry name" value="HMG_CoA_Rdtase_NAD(P)-bd_sf"/>
</dbReference>
<sequence length="418" mass="43579">MKFYQMTPAQRRAALVQSENLTPADADFWADPQVLPAAIADALSENQIGQFALPLGVAKDLMVNGRVYQVPMATEEPSVIAAASNGARIAKFNGGVTTTAAKHVVVGEIVFDQLADLPGAQQMINARRAEIRSLADAAHPSIVRRGGGLQKVETQILAHFLKISLIIDVQQAMGANIVNTICEAVAGQLKQWLNADALVAILSNEDRQLTTASVALSVETLQTKTTDGPTIARKIAALSDLAQVDVARAVTHNKGIMNGISAAVLASGNDTRAVSAAVHAYAAASGHYVGLSTWHLEADQLIGQLSLPLPVGIVGGAISALPAAQAAKRLGNYQDVATLQQVLVALGLVQNLAALRALAGPGIQAGHMALQANALAIQAGASGDEIQQVAQALQTQTKNLATAKDILGRIRDEKGEQK</sequence>
<organism evidence="4 5">
    <name type="scientific">Lacticaseibacillus manihotivorans</name>
    <dbReference type="NCBI Taxonomy" id="88233"/>
    <lineage>
        <taxon>Bacteria</taxon>
        <taxon>Bacillati</taxon>
        <taxon>Bacillota</taxon>
        <taxon>Bacilli</taxon>
        <taxon>Lactobacillales</taxon>
        <taxon>Lactobacillaceae</taxon>
        <taxon>Lacticaseibacillus</taxon>
    </lineage>
</organism>
<dbReference type="Proteomes" id="UP000388452">
    <property type="component" value="Chromosome"/>
</dbReference>
<comment type="catalytic activity">
    <reaction evidence="3">
        <text>(R)-mevalonate + 2 NAD(+) + CoA = (3S)-3-hydroxy-3-methylglutaryl-CoA + 2 NADH + 2 H(+)</text>
        <dbReference type="Rhea" id="RHEA:14833"/>
        <dbReference type="ChEBI" id="CHEBI:15378"/>
        <dbReference type="ChEBI" id="CHEBI:36464"/>
        <dbReference type="ChEBI" id="CHEBI:43074"/>
        <dbReference type="ChEBI" id="CHEBI:57287"/>
        <dbReference type="ChEBI" id="CHEBI:57540"/>
        <dbReference type="ChEBI" id="CHEBI:57945"/>
        <dbReference type="EC" id="1.1.1.88"/>
    </reaction>
</comment>
<dbReference type="InterPro" id="IPR009029">
    <property type="entry name" value="HMG_CoA_Rdtase_sub-bd_dom_sf"/>
</dbReference>
<dbReference type="CDD" id="cd00644">
    <property type="entry name" value="HMG-CoA_reductase_classII"/>
    <property type="match status" value="1"/>
</dbReference>
<dbReference type="Gene3D" id="1.10.8.660">
    <property type="match status" value="1"/>
</dbReference>
<evidence type="ECO:0000313" key="4">
    <source>
        <dbReference type="EMBL" id="QFQ92951.1"/>
    </source>
</evidence>
<dbReference type="GO" id="GO:0004420">
    <property type="term" value="F:hydroxymethylglutaryl-CoA reductase (NADPH) activity"/>
    <property type="evidence" value="ECO:0007669"/>
    <property type="project" value="InterPro"/>
</dbReference>
<dbReference type="InterPro" id="IPR002202">
    <property type="entry name" value="HMG_CoA_Rdtase"/>
</dbReference>
<accession>A0A5P8JW84</accession>
<dbReference type="AlphaFoldDB" id="A0A5P8JW84"/>
<dbReference type="InterPro" id="IPR023074">
    <property type="entry name" value="HMG_CoA_Rdtase_cat_sf"/>
</dbReference>
<dbReference type="GO" id="GO:0015936">
    <property type="term" value="P:coenzyme A metabolic process"/>
    <property type="evidence" value="ECO:0007669"/>
    <property type="project" value="InterPro"/>
</dbReference>
<dbReference type="SUPFAM" id="SSF56542">
    <property type="entry name" value="Substrate-binding domain of HMG-CoA reductase"/>
    <property type="match status" value="1"/>
</dbReference>
<dbReference type="PANTHER" id="PTHR10572:SF24">
    <property type="entry name" value="3-HYDROXY-3-METHYLGLUTARYL-COENZYME A REDUCTASE"/>
    <property type="match status" value="1"/>
</dbReference>
<dbReference type="EMBL" id="CP045068">
    <property type="protein sequence ID" value="QFQ92951.1"/>
    <property type="molecule type" value="Genomic_DNA"/>
</dbReference>
<comment type="pathway">
    <text evidence="3">Metabolic intermediate metabolism; (R)-mevalonate degradation; (S)-3-hydroxy-3-methylglutaryl-CoA from (R)-mevalonate: step 1/1.</text>
</comment>
<gene>
    <name evidence="4" type="ORF">LM010_06355</name>
</gene>
<evidence type="ECO:0000256" key="1">
    <source>
        <dbReference type="ARBA" id="ARBA00007661"/>
    </source>
</evidence>
<dbReference type="PRINTS" id="PR00071">
    <property type="entry name" value="HMGCOARDTASE"/>
</dbReference>
<evidence type="ECO:0000313" key="5">
    <source>
        <dbReference type="Proteomes" id="UP000388452"/>
    </source>
</evidence>
<proteinExistence type="inferred from homology"/>
<keyword evidence="2 3" id="KW-0560">Oxidoreductase</keyword>
<dbReference type="Gene3D" id="3.90.770.10">
    <property type="entry name" value="3-hydroxy-3-methylglutaryl-coenzyme A Reductase, Chain A, domain 2"/>
    <property type="match status" value="2"/>
</dbReference>
<dbReference type="NCBIfam" id="TIGR00532">
    <property type="entry name" value="HMG_CoA_R_NAD"/>
    <property type="match status" value="1"/>
</dbReference>
<dbReference type="PROSITE" id="PS50065">
    <property type="entry name" value="HMG_COA_REDUCTASE_4"/>
    <property type="match status" value="1"/>
</dbReference>
<name>A0A5P8JW84_9LACO</name>
<dbReference type="UniPathway" id="UPA00257">
    <property type="reaction ID" value="UER00367"/>
</dbReference>
<evidence type="ECO:0000256" key="2">
    <source>
        <dbReference type="ARBA" id="ARBA00023002"/>
    </source>
</evidence>
<dbReference type="RefSeq" id="WP_056964194.1">
    <property type="nucleotide sequence ID" value="NZ_CP045068.1"/>
</dbReference>
<keyword evidence="3" id="KW-0520">NAD</keyword>
<dbReference type="GO" id="GO:0140643">
    <property type="term" value="F:hydroxymethylglutaryl-CoA reductase (NADH) activity"/>
    <property type="evidence" value="ECO:0007669"/>
    <property type="project" value="UniProtKB-EC"/>
</dbReference>
<protein>
    <recommendedName>
        <fullName evidence="3">3-hydroxy-3-methylglutaryl coenzyme A reductase</fullName>
        <shortName evidence="3">HMG-CoA reductase</shortName>
        <ecNumber evidence="3">1.1.1.88</ecNumber>
    </recommendedName>
</protein>
<reference evidence="4 5" key="1">
    <citation type="submission" date="2019-10" db="EMBL/GenBank/DDBJ databases">
        <title>Genome sequencing of Lactobacillus manihotivorans.</title>
        <authorList>
            <person name="Kim K."/>
        </authorList>
    </citation>
    <scope>NUCLEOTIDE SEQUENCE [LARGE SCALE GENOMIC DNA]</scope>
    <source>
        <strain evidence="4 5">LM010</strain>
    </source>
</reference>
<evidence type="ECO:0000256" key="3">
    <source>
        <dbReference type="RuleBase" id="RU361219"/>
    </source>
</evidence>
<dbReference type="Pfam" id="PF00368">
    <property type="entry name" value="HMG-CoA_red"/>
    <property type="match status" value="1"/>
</dbReference>
<dbReference type="PANTHER" id="PTHR10572">
    <property type="entry name" value="3-HYDROXY-3-METHYLGLUTARYL-COENZYME A REDUCTASE"/>
    <property type="match status" value="1"/>
</dbReference>
<dbReference type="EC" id="1.1.1.88" evidence="3"/>